<dbReference type="HAMAP" id="MF_00187">
    <property type="entry name" value="FdhD"/>
    <property type="match status" value="1"/>
</dbReference>
<proteinExistence type="inferred from homology"/>
<dbReference type="GO" id="GO:0005737">
    <property type="term" value="C:cytoplasm"/>
    <property type="evidence" value="ECO:0007669"/>
    <property type="project" value="UniProtKB-SubCell"/>
</dbReference>
<comment type="similarity">
    <text evidence="3">Belongs to the FdhD family.</text>
</comment>
<dbReference type="InterPro" id="IPR016193">
    <property type="entry name" value="Cytidine_deaminase-like"/>
</dbReference>
<dbReference type="InterPro" id="IPR003786">
    <property type="entry name" value="FdhD"/>
</dbReference>
<dbReference type="PANTHER" id="PTHR30592:SF1">
    <property type="entry name" value="SULFUR CARRIER PROTEIN FDHD"/>
    <property type="match status" value="1"/>
</dbReference>
<dbReference type="PIRSF" id="PIRSF015626">
    <property type="entry name" value="FdhD"/>
    <property type="match status" value="1"/>
</dbReference>
<dbReference type="RefSeq" id="WP_162443045.1">
    <property type="nucleotide sequence ID" value="NZ_CP048222.1"/>
</dbReference>
<organism evidence="4 5">
    <name type="scientific">Rhodocytophaga rosea</name>
    <dbReference type="NCBI Taxonomy" id="2704465"/>
    <lineage>
        <taxon>Bacteria</taxon>
        <taxon>Pseudomonadati</taxon>
        <taxon>Bacteroidota</taxon>
        <taxon>Cytophagia</taxon>
        <taxon>Cytophagales</taxon>
        <taxon>Rhodocytophagaceae</taxon>
        <taxon>Rhodocytophaga</taxon>
    </lineage>
</organism>
<dbReference type="KEGG" id="rhoz:GXP67_10250"/>
<comment type="function">
    <text evidence="3">Required for formate dehydrogenase (FDH) activity. Acts as a sulfur carrier protein that transfers sulfur from IscS to the molybdenum cofactor prior to its insertion into FDH.</text>
</comment>
<gene>
    <name evidence="3 4" type="primary">fdhD</name>
    <name evidence="4" type="ORF">GXP67_10250</name>
</gene>
<evidence type="ECO:0000313" key="5">
    <source>
        <dbReference type="Proteomes" id="UP000480178"/>
    </source>
</evidence>
<dbReference type="NCBIfam" id="TIGR00129">
    <property type="entry name" value="fdhD_narQ"/>
    <property type="match status" value="1"/>
</dbReference>
<comment type="subcellular location">
    <subcellularLocation>
        <location evidence="3">Cytoplasm</location>
    </subcellularLocation>
</comment>
<evidence type="ECO:0000313" key="4">
    <source>
        <dbReference type="EMBL" id="QHT67001.1"/>
    </source>
</evidence>
<reference evidence="4 5" key="1">
    <citation type="submission" date="2020-01" db="EMBL/GenBank/DDBJ databases">
        <authorList>
            <person name="Kim M.K."/>
        </authorList>
    </citation>
    <scope>NUCLEOTIDE SEQUENCE [LARGE SCALE GENOMIC DNA]</scope>
    <source>
        <strain evidence="4 5">172606-1</strain>
    </source>
</reference>
<dbReference type="Gene3D" id="3.40.140.10">
    <property type="entry name" value="Cytidine Deaminase, domain 2"/>
    <property type="match status" value="1"/>
</dbReference>
<keyword evidence="1 3" id="KW-0963">Cytoplasm</keyword>
<sequence>MAIAAIKYTAGKPQETLESLAREEALQIKINCRAYTITMRTPGQDDKLALGLLFTEGIIHSREDILSVSQIPAPHGDHTLVVEVTIREEVVRGKNLFNRSIASSASCGVCGKTELCDLVSPQQIITTSKKLDICLIPELLQQMHARQSVFEHTGGSHAAALFSIEGKLLSVQEDIGRHNAVDKVIGELFLDNLLSQADILFVSGRVSYEIVAKCAQAGIPFLLAVSAPSSLAVEFCQKKGITLVGFCRENRATVYANEGNILQQANMLQTFNNQPHETSYF</sequence>
<evidence type="ECO:0000256" key="1">
    <source>
        <dbReference type="ARBA" id="ARBA00022490"/>
    </source>
</evidence>
<keyword evidence="4" id="KW-0808">Transferase</keyword>
<dbReference type="PANTHER" id="PTHR30592">
    <property type="entry name" value="FORMATE DEHYDROGENASE"/>
    <property type="match status" value="1"/>
</dbReference>
<dbReference type="EMBL" id="CP048222">
    <property type="protein sequence ID" value="QHT67001.1"/>
    <property type="molecule type" value="Genomic_DNA"/>
</dbReference>
<keyword evidence="5" id="KW-1185">Reference proteome</keyword>
<dbReference type="GO" id="GO:0097163">
    <property type="term" value="F:sulfur carrier activity"/>
    <property type="evidence" value="ECO:0007669"/>
    <property type="project" value="UniProtKB-UniRule"/>
</dbReference>
<protein>
    <recommendedName>
        <fullName evidence="3">Sulfur carrier protein FdhD</fullName>
    </recommendedName>
</protein>
<accession>A0A6C0GG25</accession>
<dbReference type="Pfam" id="PF02634">
    <property type="entry name" value="FdhD-NarQ"/>
    <property type="match status" value="1"/>
</dbReference>
<dbReference type="GO" id="GO:0016783">
    <property type="term" value="F:sulfurtransferase activity"/>
    <property type="evidence" value="ECO:0007669"/>
    <property type="project" value="InterPro"/>
</dbReference>
<feature type="binding site" evidence="3">
    <location>
        <begin position="246"/>
        <end position="251"/>
    </location>
    <ligand>
        <name>Mo-bis(molybdopterin guanine dinucleotide)</name>
        <dbReference type="ChEBI" id="CHEBI:60539"/>
    </ligand>
</feature>
<evidence type="ECO:0000256" key="3">
    <source>
        <dbReference type="HAMAP-Rule" id="MF_00187"/>
    </source>
</evidence>
<dbReference type="Proteomes" id="UP000480178">
    <property type="component" value="Chromosome"/>
</dbReference>
<dbReference type="SUPFAM" id="SSF53927">
    <property type="entry name" value="Cytidine deaminase-like"/>
    <property type="match status" value="1"/>
</dbReference>
<evidence type="ECO:0000256" key="2">
    <source>
        <dbReference type="ARBA" id="ARBA00023150"/>
    </source>
</evidence>
<dbReference type="AlphaFoldDB" id="A0A6C0GG25"/>
<name>A0A6C0GG25_9BACT</name>
<keyword evidence="2 3" id="KW-0501">Molybdenum cofactor biosynthesis</keyword>
<feature type="active site" description="Cysteine persulfide intermediate" evidence="3">
    <location>
        <position position="107"/>
    </location>
</feature>
<dbReference type="Gene3D" id="3.10.20.10">
    <property type="match status" value="1"/>
</dbReference>
<dbReference type="GO" id="GO:0006777">
    <property type="term" value="P:Mo-molybdopterin cofactor biosynthetic process"/>
    <property type="evidence" value="ECO:0007669"/>
    <property type="project" value="UniProtKB-UniRule"/>
</dbReference>